<dbReference type="InterPro" id="IPR028082">
    <property type="entry name" value="Peripla_BP_I"/>
</dbReference>
<organism evidence="2 3">
    <name type="scientific">Granulimonas faecalis</name>
    <dbReference type="NCBI Taxonomy" id="2894155"/>
    <lineage>
        <taxon>Bacteria</taxon>
        <taxon>Bacillati</taxon>
        <taxon>Actinomycetota</taxon>
        <taxon>Coriobacteriia</taxon>
        <taxon>Coriobacteriales</taxon>
        <taxon>Kribbibacteriaceae</taxon>
        <taxon>Granulimonas</taxon>
    </lineage>
</organism>
<dbReference type="Proteomes" id="UP001055025">
    <property type="component" value="Unassembled WGS sequence"/>
</dbReference>
<keyword evidence="1" id="KW-0732">Signal</keyword>
<evidence type="ECO:0000256" key="1">
    <source>
        <dbReference type="SAM" id="SignalP"/>
    </source>
</evidence>
<reference evidence="2" key="1">
    <citation type="journal article" date="2022" name="Int. J. Syst. Evol. Microbiol.">
        <title>Granulimonas faecalis gen. nov., sp. nov., and Leptogranulimonas caecicola gen. nov., sp. nov., novel lactate-producing Atopobiaceae bacteria isolated from mouse intestines, and an emended description of the family Atopobiaceae.</title>
        <authorList>
            <person name="Morinaga K."/>
            <person name="Kusada H."/>
            <person name="Sakamoto S."/>
            <person name="Murakami T."/>
            <person name="Toyoda A."/>
            <person name="Mori H."/>
            <person name="Meng X.Y."/>
            <person name="Takashino M."/>
            <person name="Murotomi K."/>
            <person name="Tamaki H."/>
        </authorList>
    </citation>
    <scope>NUCLEOTIDE SEQUENCE</scope>
    <source>
        <strain evidence="2">OPF53</strain>
    </source>
</reference>
<feature type="chain" id="PRO_5043540042" description="ABC transport system substrate-binding protein" evidence="1">
    <location>
        <begin position="25"/>
        <end position="325"/>
    </location>
</feature>
<keyword evidence="3" id="KW-1185">Reference proteome</keyword>
<evidence type="ECO:0008006" key="4">
    <source>
        <dbReference type="Google" id="ProtNLM"/>
    </source>
</evidence>
<dbReference type="PROSITE" id="PS51257">
    <property type="entry name" value="PROKAR_LIPOPROTEIN"/>
    <property type="match status" value="1"/>
</dbReference>
<dbReference type="PANTHER" id="PTHR35271:SF1">
    <property type="entry name" value="ABC TRANSPORTER, SUBSTRATE-BINDING LIPOPROTEIN"/>
    <property type="match status" value="1"/>
</dbReference>
<dbReference type="PANTHER" id="PTHR35271">
    <property type="entry name" value="ABC TRANSPORTER, SUBSTRATE-BINDING LIPOPROTEIN-RELATED"/>
    <property type="match status" value="1"/>
</dbReference>
<gene>
    <name evidence="2" type="ORF">ATOP_07050</name>
</gene>
<evidence type="ECO:0000313" key="3">
    <source>
        <dbReference type="Proteomes" id="UP001055025"/>
    </source>
</evidence>
<accession>A0AAV5B3M3</accession>
<dbReference type="Gene3D" id="3.40.50.2300">
    <property type="match status" value="2"/>
</dbReference>
<dbReference type="CDD" id="cd06325">
    <property type="entry name" value="PBP1_ABC_unchar_transporter"/>
    <property type="match status" value="1"/>
</dbReference>
<dbReference type="RefSeq" id="WP_135977703.1">
    <property type="nucleotide sequence ID" value="NZ_BQKC01000001.1"/>
</dbReference>
<sequence length="325" mass="33094">MKPLQKIGAATMAGALALVLGACGAQPASSPEAEAASGTYRIGVIQLTEHAALDAANEGFIAALDDSGIDYTVDQQNAQGDQSACQTIASKLVNDGDDLILAIGTPAAQAVAGSTTEIPVVGTAVTDFAAAGLVEANDAPGGNVTGTSDLNPVSDQIALLQKLVPEAKKVGILYCSAEDNSGIQADLAEKACKDAGLSTERFTVSSSNEIQQVVESMAGKVDAVYAPTDNVIAAGIATVSMVANENNLPVICGEENMVNGGGLATYSLNYRDLGYRAGEMAVKILKGEAKPADMPIEYLSGDDLKLVVNEETAKTLGIDVSGLES</sequence>
<dbReference type="SUPFAM" id="SSF53822">
    <property type="entry name" value="Periplasmic binding protein-like I"/>
    <property type="match status" value="1"/>
</dbReference>
<dbReference type="AlphaFoldDB" id="A0AAV5B3M3"/>
<proteinExistence type="predicted"/>
<name>A0AAV5B3M3_9ACTN</name>
<dbReference type="EMBL" id="BQKC01000001">
    <property type="protein sequence ID" value="GJM55050.1"/>
    <property type="molecule type" value="Genomic_DNA"/>
</dbReference>
<evidence type="ECO:0000313" key="2">
    <source>
        <dbReference type="EMBL" id="GJM55050.1"/>
    </source>
</evidence>
<dbReference type="Pfam" id="PF04392">
    <property type="entry name" value="ABC_sub_bind"/>
    <property type="match status" value="1"/>
</dbReference>
<protein>
    <recommendedName>
        <fullName evidence="4">ABC transport system substrate-binding protein</fullName>
    </recommendedName>
</protein>
<feature type="signal peptide" evidence="1">
    <location>
        <begin position="1"/>
        <end position="24"/>
    </location>
</feature>
<comment type="caution">
    <text evidence="2">The sequence shown here is derived from an EMBL/GenBank/DDBJ whole genome shotgun (WGS) entry which is preliminary data.</text>
</comment>
<dbReference type="InterPro" id="IPR007487">
    <property type="entry name" value="ABC_transpt-TYRBP-like"/>
</dbReference>